<organism evidence="3 4">
    <name type="scientific">Pyxidicoccus fallax</name>
    <dbReference type="NCBI Taxonomy" id="394095"/>
    <lineage>
        <taxon>Bacteria</taxon>
        <taxon>Pseudomonadati</taxon>
        <taxon>Myxococcota</taxon>
        <taxon>Myxococcia</taxon>
        <taxon>Myxococcales</taxon>
        <taxon>Cystobacterineae</taxon>
        <taxon>Myxococcaceae</taxon>
        <taxon>Pyxidicoccus</taxon>
    </lineage>
</organism>
<feature type="non-terminal residue" evidence="3">
    <location>
        <position position="426"/>
    </location>
</feature>
<feature type="signal peptide" evidence="2">
    <location>
        <begin position="1"/>
        <end position="30"/>
    </location>
</feature>
<sequence length="426" mass="45967">MNLPDVMTPVVSRSRVLLLVMLSCACAAGAAPSGDEPSREQRSARPAGAAGTSAPRSWGSDTVLSYGADPAEGGRPPLEGLAEFVSEDRILFGERMESAGMSVSLVRAGEDGLRTLDQRVLDLYVERYFGSWDWSDRFSTFFLPLGADRVVVVGSRQRLELLGLDGDRITSLSRYELSPVSDSILSGAGRGDLFWTCSSYWVTAWRVGPGNTLSADTSRSFMLPGVCRSLALSPDGTRLLAGTQRGFVSVDVSRSPPVVGRQHFPRQAFFQVQAHGAFVLAQELVPYGGMGRVLVFRAADLNGTVDPVPVKAFSPRSTPEVWESPVGFVVNDAGLLVEWFRVRGATRAYEVESHALTASGVSPVRGTLPIRESDEVGLHVTPLGMTARGRHAVVQPWRRVLEVESASGAMCFRTGVGHGSLERLWV</sequence>
<feature type="chain" id="PRO_5032703745" description="Lipoprotein" evidence="2">
    <location>
        <begin position="31"/>
        <end position="426"/>
    </location>
</feature>
<dbReference type="EMBL" id="JABBJJ010000217">
    <property type="protein sequence ID" value="NMO19990.1"/>
    <property type="molecule type" value="Genomic_DNA"/>
</dbReference>
<accession>A0A848LQS0</accession>
<evidence type="ECO:0000256" key="2">
    <source>
        <dbReference type="SAM" id="SignalP"/>
    </source>
</evidence>
<gene>
    <name evidence="3" type="ORF">HG543_34780</name>
</gene>
<dbReference type="Proteomes" id="UP000518300">
    <property type="component" value="Unassembled WGS sequence"/>
</dbReference>
<comment type="caution">
    <text evidence="3">The sequence shown here is derived from an EMBL/GenBank/DDBJ whole genome shotgun (WGS) entry which is preliminary data.</text>
</comment>
<proteinExistence type="predicted"/>
<dbReference type="SUPFAM" id="SSF50998">
    <property type="entry name" value="Quinoprotein alcohol dehydrogenase-like"/>
    <property type="match status" value="1"/>
</dbReference>
<reference evidence="3 4" key="1">
    <citation type="submission" date="2020-04" db="EMBL/GenBank/DDBJ databases">
        <title>Draft genome of Pyxidicoccus fallax type strain.</title>
        <authorList>
            <person name="Whitworth D.E."/>
        </authorList>
    </citation>
    <scope>NUCLEOTIDE SEQUENCE [LARGE SCALE GENOMIC DNA]</scope>
    <source>
        <strain evidence="3 4">DSM 14698</strain>
    </source>
</reference>
<evidence type="ECO:0000256" key="1">
    <source>
        <dbReference type="SAM" id="MobiDB-lite"/>
    </source>
</evidence>
<dbReference type="AlphaFoldDB" id="A0A848LQS0"/>
<evidence type="ECO:0000313" key="4">
    <source>
        <dbReference type="Proteomes" id="UP000518300"/>
    </source>
</evidence>
<keyword evidence="2" id="KW-0732">Signal</keyword>
<evidence type="ECO:0000313" key="3">
    <source>
        <dbReference type="EMBL" id="NMO19990.1"/>
    </source>
</evidence>
<dbReference type="InterPro" id="IPR011047">
    <property type="entry name" value="Quinoprotein_ADH-like_sf"/>
</dbReference>
<name>A0A848LQS0_9BACT</name>
<evidence type="ECO:0008006" key="5">
    <source>
        <dbReference type="Google" id="ProtNLM"/>
    </source>
</evidence>
<keyword evidence="4" id="KW-1185">Reference proteome</keyword>
<protein>
    <recommendedName>
        <fullName evidence="5">Lipoprotein</fullName>
    </recommendedName>
</protein>
<feature type="region of interest" description="Disordered" evidence="1">
    <location>
        <begin position="30"/>
        <end position="79"/>
    </location>
</feature>